<dbReference type="SUPFAM" id="SSF53335">
    <property type="entry name" value="S-adenosyl-L-methionine-dependent methyltransferases"/>
    <property type="match status" value="1"/>
</dbReference>
<dbReference type="EMBL" id="JADCNN020000016">
    <property type="protein sequence ID" value="MBM6997256.1"/>
    <property type="molecule type" value="Genomic_DNA"/>
</dbReference>
<protein>
    <submittedName>
        <fullName evidence="4">Glycosyltransferase family 8 protein</fullName>
    </submittedName>
</protein>
<organism evidence="4 5">
    <name type="scientific">Paenibacillus rhizolycopersici</name>
    <dbReference type="NCBI Taxonomy" id="2780073"/>
    <lineage>
        <taxon>Bacteria</taxon>
        <taxon>Bacillati</taxon>
        <taxon>Bacillota</taxon>
        <taxon>Bacilli</taxon>
        <taxon>Bacillales</taxon>
        <taxon>Paenibacillaceae</taxon>
        <taxon>Paenibacillus</taxon>
    </lineage>
</organism>
<gene>
    <name evidence="4" type="ORF">IM700_016470</name>
</gene>
<evidence type="ECO:0000256" key="3">
    <source>
        <dbReference type="ARBA" id="ARBA00022723"/>
    </source>
</evidence>
<evidence type="ECO:0000313" key="4">
    <source>
        <dbReference type="EMBL" id="MBM6997256.1"/>
    </source>
</evidence>
<keyword evidence="3" id="KW-0479">Metal-binding</keyword>
<dbReference type="Pfam" id="PF01501">
    <property type="entry name" value="Glyco_transf_8"/>
    <property type="match status" value="1"/>
</dbReference>
<dbReference type="CDD" id="cd04194">
    <property type="entry name" value="GT8_A4GalT_like"/>
    <property type="match status" value="1"/>
</dbReference>
<reference evidence="4 5" key="1">
    <citation type="submission" date="2021-01" db="EMBL/GenBank/DDBJ databases">
        <title>Paenibacillus sp.nov. isolated from the rhizosphere soil of tomato plant.</title>
        <authorList>
            <person name="Thin K.K."/>
            <person name="Zhang X."/>
            <person name="He S."/>
        </authorList>
    </citation>
    <scope>NUCLEOTIDE SEQUENCE [LARGE SCALE GENOMIC DNA]</scope>
    <source>
        <strain evidence="4 5">DXFW5</strain>
    </source>
</reference>
<dbReference type="InterPro" id="IPR029063">
    <property type="entry name" value="SAM-dependent_MTases_sf"/>
</dbReference>
<keyword evidence="5" id="KW-1185">Reference proteome</keyword>
<evidence type="ECO:0000256" key="1">
    <source>
        <dbReference type="ARBA" id="ARBA00022676"/>
    </source>
</evidence>
<dbReference type="InterPro" id="IPR029044">
    <property type="entry name" value="Nucleotide-diphossugar_trans"/>
</dbReference>
<evidence type="ECO:0000313" key="5">
    <source>
        <dbReference type="Proteomes" id="UP001516620"/>
    </source>
</evidence>
<accession>A0ABS2H961</accession>
<dbReference type="InterPro" id="IPR050748">
    <property type="entry name" value="Glycosyltrans_8_dom-fam"/>
</dbReference>
<dbReference type="Proteomes" id="UP001516620">
    <property type="component" value="Unassembled WGS sequence"/>
</dbReference>
<dbReference type="PANTHER" id="PTHR13778:SF47">
    <property type="entry name" value="LIPOPOLYSACCHARIDE 1,3-GALACTOSYLTRANSFERASE"/>
    <property type="match status" value="1"/>
</dbReference>
<comment type="caution">
    <text evidence="4">The sequence shown here is derived from an EMBL/GenBank/DDBJ whole genome shotgun (WGS) entry which is preliminary data.</text>
</comment>
<keyword evidence="2" id="KW-0808">Transferase</keyword>
<dbReference type="SUPFAM" id="SSF53448">
    <property type="entry name" value="Nucleotide-diphospho-sugar transferases"/>
    <property type="match status" value="1"/>
</dbReference>
<keyword evidence="1" id="KW-0328">Glycosyltransferase</keyword>
<dbReference type="Gene3D" id="3.40.50.720">
    <property type="entry name" value="NAD(P)-binding Rossmann-like Domain"/>
    <property type="match status" value="1"/>
</dbReference>
<dbReference type="RefSeq" id="WP_193417981.1">
    <property type="nucleotide sequence ID" value="NZ_JADCNN020000016.1"/>
</dbReference>
<evidence type="ECO:0000256" key="2">
    <source>
        <dbReference type="ARBA" id="ARBA00022679"/>
    </source>
</evidence>
<dbReference type="Gene3D" id="3.90.550.10">
    <property type="entry name" value="Spore Coat Polysaccharide Biosynthesis Protein SpsA, Chain A"/>
    <property type="match status" value="1"/>
</dbReference>
<proteinExistence type="predicted"/>
<dbReference type="PANTHER" id="PTHR13778">
    <property type="entry name" value="GLYCOSYLTRANSFERASE 8 DOMAIN-CONTAINING PROTEIN"/>
    <property type="match status" value="1"/>
</dbReference>
<name>A0ABS2H961_9BACL</name>
<dbReference type="InterPro" id="IPR002495">
    <property type="entry name" value="Glyco_trans_8"/>
</dbReference>
<sequence length="383" mass="44901">MIHLVCAANRDYKQHMCAMLASVILNTTEQLSIHILNNDFLEVDKKYITEMFCEYSSVDLYYYTVKDDILAGINIIAEHLTIQTLYRLLAPILLPKDINKVLYLDCDVIVEDDISKLYAIDLEDYHLAATNELSYEMIKLLELERDTYYFNAGVILINLKKWREEDFWLTCRTYALTHPDKLVYGDQDILNGVLRGNWKRFHLKWNSTTNFSFFEDQYSKHFGIGEVEQAVSTPSIIHYIGRYKPWYVFCSHPYQERYFHYLDEINYSYVKYPELVFLGQQTEKKIVLFGASVAGATNLEKFKQYGVDVAYFCDNSPDKWNTFFNGVKVLSPREIMELENIVIFITSMYVKEISQQLSGLGLVENQDFFELTSIWRLASQFGI</sequence>